<proteinExistence type="predicted"/>
<reference evidence="1 2" key="1">
    <citation type="journal article" date="2008" name="PLoS ONE">
        <title>Environmental adaptation: genomic analysis of the piezotolerant and psychrotolerant deep-sea iron reducing bacterium Shewanella piezotolerans WP3.</title>
        <authorList>
            <person name="Wang F."/>
            <person name="Wang J."/>
            <person name="Jian H."/>
            <person name="Zhang B."/>
            <person name="Li S."/>
            <person name="Wang F."/>
            <person name="Zeng X."/>
            <person name="Gao L."/>
            <person name="Bartlett D.H."/>
            <person name="Yu J."/>
            <person name="Hu S."/>
            <person name="Xiao X."/>
        </authorList>
    </citation>
    <scope>NUCLEOTIDE SEQUENCE [LARGE SCALE GENOMIC DNA]</scope>
    <source>
        <strain evidence="2">WP3 / JCM 13877</strain>
    </source>
</reference>
<accession>B8CVR0</accession>
<dbReference type="eggNOG" id="ENOG502ZE3A">
    <property type="taxonomic scope" value="Bacteria"/>
</dbReference>
<keyword evidence="2" id="KW-1185">Reference proteome</keyword>
<name>B8CVR0_SHEPW</name>
<dbReference type="AlphaFoldDB" id="B8CVR0"/>
<dbReference type="KEGG" id="swp:swp_5121"/>
<sequence>MSEKVGPTSIKQWLYFEKALQFHADAEDWQSLEKVNAKMIDSLKKAGKPSNAAQLRARKSLAFTHQKVLAQLEQVKSKLAVEMRQFQQQQDGLAAYQLTQSSGDAYD</sequence>
<dbReference type="HOGENOM" id="CLU_2195136_0_0_6"/>
<gene>
    <name evidence="1" type="ordered locus">swp_5121</name>
</gene>
<dbReference type="Proteomes" id="UP000000753">
    <property type="component" value="Chromosome"/>
</dbReference>
<dbReference type="EMBL" id="CP000472">
    <property type="protein sequence ID" value="ACJ31736.1"/>
    <property type="molecule type" value="Genomic_DNA"/>
</dbReference>
<dbReference type="STRING" id="225849.swp_5121"/>
<evidence type="ECO:0008006" key="3">
    <source>
        <dbReference type="Google" id="ProtNLM"/>
    </source>
</evidence>
<evidence type="ECO:0000313" key="2">
    <source>
        <dbReference type="Proteomes" id="UP000000753"/>
    </source>
</evidence>
<dbReference type="OrthoDB" id="6272021at2"/>
<dbReference type="RefSeq" id="WP_020915062.1">
    <property type="nucleotide sequence ID" value="NC_011566.1"/>
</dbReference>
<organism evidence="1 2">
    <name type="scientific">Shewanella piezotolerans (strain WP3 / JCM 13877)</name>
    <dbReference type="NCBI Taxonomy" id="225849"/>
    <lineage>
        <taxon>Bacteria</taxon>
        <taxon>Pseudomonadati</taxon>
        <taxon>Pseudomonadota</taxon>
        <taxon>Gammaproteobacteria</taxon>
        <taxon>Alteromonadales</taxon>
        <taxon>Shewanellaceae</taxon>
        <taxon>Shewanella</taxon>
    </lineage>
</organism>
<protein>
    <recommendedName>
        <fullName evidence="3">Flagellar protein FliT</fullName>
    </recommendedName>
</protein>
<evidence type="ECO:0000313" key="1">
    <source>
        <dbReference type="EMBL" id="ACJ31736.1"/>
    </source>
</evidence>